<dbReference type="AlphaFoldDB" id="A0A8D0B6P8"/>
<reference evidence="3" key="2">
    <citation type="submission" date="2025-09" db="UniProtKB">
        <authorList>
            <consortium name="Ensembl"/>
        </authorList>
    </citation>
    <scope>IDENTIFICATION</scope>
</reference>
<dbReference type="GeneTree" id="ENSGT00940000153655"/>
<dbReference type="OMA" id="QEMCRHI"/>
<reference evidence="3" key="1">
    <citation type="submission" date="2025-08" db="UniProtKB">
        <authorList>
            <consortium name="Ensembl"/>
        </authorList>
    </citation>
    <scope>IDENTIFICATION</scope>
</reference>
<dbReference type="PANTHER" id="PTHR23093:SF20">
    <property type="entry name" value="SIMILAR TO CHROMOSOME 3 OPEN READING FRAME 20"/>
    <property type="match status" value="1"/>
</dbReference>
<proteinExistence type="predicted"/>
<evidence type="ECO:0000313" key="3">
    <source>
        <dbReference type="Ensembl" id="ENSSMRP00000003297.1"/>
    </source>
</evidence>
<dbReference type="Ensembl" id="ENSSMRT00000003932.1">
    <property type="protein sequence ID" value="ENSSMRP00000003297.1"/>
    <property type="gene ID" value="ENSSMRG00000002762.1"/>
</dbReference>
<feature type="region of interest" description="Disordered" evidence="1">
    <location>
        <begin position="102"/>
        <end position="122"/>
    </location>
</feature>
<feature type="domain" description="FAM194 C-terminal" evidence="2">
    <location>
        <begin position="234"/>
        <end position="323"/>
    </location>
</feature>
<accession>A0A8D0B6P8</accession>
<evidence type="ECO:0000259" key="2">
    <source>
        <dbReference type="Pfam" id="PF14977"/>
    </source>
</evidence>
<dbReference type="PANTHER" id="PTHR23093">
    <property type="entry name" value="SIMILAR TO CHROMOSOME 3 OPEN READING FRAME 20"/>
    <property type="match status" value="1"/>
</dbReference>
<dbReference type="Pfam" id="PF14977">
    <property type="entry name" value="FAM194"/>
    <property type="match status" value="1"/>
</dbReference>
<protein>
    <submittedName>
        <fullName evidence="3">Chromosome 3 open reading frame 20</fullName>
    </submittedName>
</protein>
<organism evidence="3 4">
    <name type="scientific">Salvator merianae</name>
    <name type="common">Argentine black and white tegu</name>
    <name type="synonym">Tupinambis merianae</name>
    <dbReference type="NCBI Taxonomy" id="96440"/>
    <lineage>
        <taxon>Eukaryota</taxon>
        <taxon>Metazoa</taxon>
        <taxon>Chordata</taxon>
        <taxon>Craniata</taxon>
        <taxon>Vertebrata</taxon>
        <taxon>Euteleostomi</taxon>
        <taxon>Lepidosauria</taxon>
        <taxon>Squamata</taxon>
        <taxon>Bifurcata</taxon>
        <taxon>Unidentata</taxon>
        <taxon>Episquamata</taxon>
        <taxon>Laterata</taxon>
        <taxon>Teiioidea</taxon>
        <taxon>Teiidae</taxon>
        <taxon>Salvator</taxon>
    </lineage>
</organism>
<name>A0A8D0B6P8_SALMN</name>
<evidence type="ECO:0000313" key="4">
    <source>
        <dbReference type="Proteomes" id="UP000694421"/>
    </source>
</evidence>
<dbReference type="GO" id="GO:0005737">
    <property type="term" value="C:cytoplasm"/>
    <property type="evidence" value="ECO:0007669"/>
    <property type="project" value="Ensembl"/>
</dbReference>
<dbReference type="InterPro" id="IPR029281">
    <property type="entry name" value="FAM194_C"/>
</dbReference>
<dbReference type="Proteomes" id="UP000694421">
    <property type="component" value="Unplaced"/>
</dbReference>
<evidence type="ECO:0000256" key="1">
    <source>
        <dbReference type="SAM" id="MobiDB-lite"/>
    </source>
</evidence>
<keyword evidence="4" id="KW-1185">Reference proteome</keyword>
<sequence>MYVHLLSYILNQKGDQQADKKTAQKKNLDYEHMKAKAPRILAEMVQMIITWRKMGLHVPRGVKNIFEFTWEELMVCPPRKSFSGLYCPIVKLLSCEEADRSSTATSRAQKGSPAASAPKPNYMSPSFENQQMLLKFQKRSVHLLTELLKMKMKIMIDAVAGEFSYLQGGFTSKICLYGVLELRKDKLSNTLFAGMLRSKTDGGSSSQEKVSTYNEVFDPCPEARERLRGICRSIYPSGSIAVCQFPICCVAKTITLLFQDTPNQTLLVFMVPLMCHNGAGSACPYFLWHIQCGGTVRDKDGHLVHHWSWYSKTQILQSLDFQVSNRSIPSYLCDKLFSLLATWLILFFSSFHFPQLSVRNIENDVKEGQWCRSLIEIRRRFEKSVKQFINAVLLVSEFADISNQSSSFLVFLLPSLQTTPYASHRAKKETPSPEDAHLGLDTWAASPADCPIVLHRILTKEDEGLCCKCVVKIPLITDLEFEKFINAPRNPHQVIVICVLSPENHSYSPFFEWSIEKLYMQMQHGRPSPCVQCKHDAFRFLRYDLESPLNQTPPLLVQKHGVVPGMVVMYAGGKLLFGSCVFNGYSYSKRDLLKQINQVCLDCKMGHFLPQSFKFRRTMHPAVHCHFICYFCQASNWKYNIGFGVLFLFKA</sequence>